<dbReference type="AlphaFoldDB" id="A0A7U2F3A0"/>
<name>A0A7U2F3A0_PHANO</name>
<dbReference type="EMBL" id="CP069029">
    <property type="protein sequence ID" value="QRC97671.1"/>
    <property type="molecule type" value="Genomic_DNA"/>
</dbReference>
<reference evidence="2" key="1">
    <citation type="journal article" date="2021" name="BMC Genomics">
        <title>Chromosome-level genome assembly and manually-curated proteome of model necrotroph Parastagonospora nodorum Sn15 reveals a genome-wide trove of candidate effector homologs, and redundancy of virulence-related functions within an accessory chromosome.</title>
        <authorList>
            <person name="Bertazzoni S."/>
            <person name="Jones D.A.B."/>
            <person name="Phan H.T."/>
            <person name="Tan K.-C."/>
            <person name="Hane J.K."/>
        </authorList>
    </citation>
    <scope>NUCLEOTIDE SEQUENCE [LARGE SCALE GENOMIC DNA]</scope>
    <source>
        <strain evidence="2">SN15 / ATCC MYA-4574 / FGSC 10173)</strain>
    </source>
</reference>
<evidence type="ECO:0000313" key="1">
    <source>
        <dbReference type="EMBL" id="QRC97671.1"/>
    </source>
</evidence>
<sequence>MYRKYFCCRTNHTTSCSAASTLAHHNQFFLPFSSFLPLCIARSETEFGFRAEQVSILDTSHSPEVNFKGRELIDLGFSIEEDGLAHSVVGIGHDDACSFTV</sequence>
<keyword evidence="2" id="KW-1185">Reference proteome</keyword>
<dbReference type="Proteomes" id="UP000663193">
    <property type="component" value="Chromosome 7"/>
</dbReference>
<proteinExistence type="predicted"/>
<evidence type="ECO:0000313" key="2">
    <source>
        <dbReference type="Proteomes" id="UP000663193"/>
    </source>
</evidence>
<accession>A0A7U2F3A0</accession>
<organism evidence="1 2">
    <name type="scientific">Phaeosphaeria nodorum (strain SN15 / ATCC MYA-4574 / FGSC 10173)</name>
    <name type="common">Glume blotch fungus</name>
    <name type="synonym">Parastagonospora nodorum</name>
    <dbReference type="NCBI Taxonomy" id="321614"/>
    <lineage>
        <taxon>Eukaryota</taxon>
        <taxon>Fungi</taxon>
        <taxon>Dikarya</taxon>
        <taxon>Ascomycota</taxon>
        <taxon>Pezizomycotina</taxon>
        <taxon>Dothideomycetes</taxon>
        <taxon>Pleosporomycetidae</taxon>
        <taxon>Pleosporales</taxon>
        <taxon>Pleosporineae</taxon>
        <taxon>Phaeosphaeriaceae</taxon>
        <taxon>Parastagonospora</taxon>
    </lineage>
</organism>
<dbReference type="VEuPathDB" id="FungiDB:JI435_435070"/>
<gene>
    <name evidence="1" type="ORF">JI435_435070</name>
</gene>
<protein>
    <submittedName>
        <fullName evidence="1">Uncharacterized protein</fullName>
    </submittedName>
</protein>